<proteinExistence type="predicted"/>
<dbReference type="Proteomes" id="UP000076720">
    <property type="component" value="Chromosome"/>
</dbReference>
<accession>A0ABM6B5U1</accession>
<evidence type="ECO:0000313" key="3">
    <source>
        <dbReference type="Proteomes" id="UP000076720"/>
    </source>
</evidence>
<sequence length="61" mass="6541">MAREAPHATPHGPACPADDPPDILLSTRDLHLLPRTALVEALLRNAGEGAGPRRPRWESAV</sequence>
<reference evidence="2 3" key="2">
    <citation type="journal article" date="2016" name="Genome Announc.">
        <title>Complete Genome Sequence of Streptomyces ambofaciens DSM 40697, a Paradigm for Genome Plasticity Studies.</title>
        <authorList>
            <person name="Thibessard A."/>
            <person name="Leblond P."/>
        </authorList>
    </citation>
    <scope>NUCLEOTIDE SEQUENCE [LARGE SCALE GENOMIC DNA]</scope>
    <source>
        <strain evidence="2 3">DSM 40697</strain>
    </source>
</reference>
<evidence type="ECO:0000313" key="2">
    <source>
        <dbReference type="EMBL" id="ANB09199.1"/>
    </source>
</evidence>
<organism evidence="2 3">
    <name type="scientific">Streptomyces ambofaciens</name>
    <dbReference type="NCBI Taxonomy" id="1889"/>
    <lineage>
        <taxon>Bacteria</taxon>
        <taxon>Bacillati</taxon>
        <taxon>Actinomycetota</taxon>
        <taxon>Actinomycetes</taxon>
        <taxon>Kitasatosporales</taxon>
        <taxon>Streptomycetaceae</taxon>
        <taxon>Streptomyces</taxon>
    </lineage>
</organism>
<name>A0ABM6B5U1_STRAM</name>
<evidence type="ECO:0000256" key="1">
    <source>
        <dbReference type="SAM" id="MobiDB-lite"/>
    </source>
</evidence>
<dbReference type="EMBL" id="CP012949">
    <property type="protein sequence ID" value="ANB09199.1"/>
    <property type="molecule type" value="Genomic_DNA"/>
</dbReference>
<protein>
    <submittedName>
        <fullName evidence="2">Uncharacterized protein</fullName>
    </submittedName>
</protein>
<gene>
    <name evidence="2" type="ORF">SAM40697_5243</name>
</gene>
<reference evidence="3" key="1">
    <citation type="submission" date="2015-10" db="EMBL/GenBank/DDBJ databases">
        <title>Complete genome sequence of Streptomyces ambofaciens DSM 40697.</title>
        <authorList>
            <person name="Thibessard A."/>
            <person name="Leblond P."/>
        </authorList>
    </citation>
    <scope>NUCLEOTIDE SEQUENCE [LARGE SCALE GENOMIC DNA]</scope>
    <source>
        <strain evidence="3">DSM 40697</strain>
    </source>
</reference>
<keyword evidence="3" id="KW-1185">Reference proteome</keyword>
<dbReference type="RefSeq" id="WP_063483402.1">
    <property type="nucleotide sequence ID" value="NZ_CP012949.1"/>
</dbReference>
<feature type="region of interest" description="Disordered" evidence="1">
    <location>
        <begin position="1"/>
        <end position="21"/>
    </location>
</feature>